<evidence type="ECO:0000313" key="1">
    <source>
        <dbReference type="EMBL" id="MRG94932.1"/>
    </source>
</evidence>
<sequence>MPTSREEAQRLLEQARNDAWWGGMWGRVGWALDHIIDFASGFFSSFTPSYSLTLSVLRRVGVVSESEYQQLTEENTMNRAGQTTGYVASIVVGSAATAKAGGTMFSVYLGNSMNPTVYRLNSVVALQFLHQMMQQANVWVKP</sequence>
<dbReference type="EMBL" id="WJIE01000006">
    <property type="protein sequence ID" value="MRG94932.1"/>
    <property type="molecule type" value="Genomic_DNA"/>
</dbReference>
<dbReference type="AlphaFoldDB" id="A0A6N7PRX8"/>
<dbReference type="Proteomes" id="UP000440224">
    <property type="component" value="Unassembled WGS sequence"/>
</dbReference>
<keyword evidence="2" id="KW-1185">Reference proteome</keyword>
<evidence type="ECO:0000313" key="2">
    <source>
        <dbReference type="Proteomes" id="UP000440224"/>
    </source>
</evidence>
<gene>
    <name evidence="1" type="ORF">GF068_23855</name>
</gene>
<proteinExistence type="predicted"/>
<dbReference type="RefSeq" id="WP_153821725.1">
    <property type="nucleotide sequence ID" value="NZ_WJIE01000006.1"/>
</dbReference>
<comment type="caution">
    <text evidence="1">The sequence shown here is derived from an EMBL/GenBank/DDBJ whole genome shotgun (WGS) entry which is preliminary data.</text>
</comment>
<name>A0A6N7PRX8_9BACT</name>
<reference evidence="1 2" key="1">
    <citation type="submission" date="2019-10" db="EMBL/GenBank/DDBJ databases">
        <title>A soil myxobacterium in the family Polyangiaceae.</title>
        <authorList>
            <person name="Li Y."/>
            <person name="Wang J."/>
        </authorList>
    </citation>
    <scope>NUCLEOTIDE SEQUENCE [LARGE SCALE GENOMIC DNA]</scope>
    <source>
        <strain evidence="1 2">DSM 14734</strain>
    </source>
</reference>
<accession>A0A6N7PRX8</accession>
<organism evidence="1 2">
    <name type="scientific">Polyangium spumosum</name>
    <dbReference type="NCBI Taxonomy" id="889282"/>
    <lineage>
        <taxon>Bacteria</taxon>
        <taxon>Pseudomonadati</taxon>
        <taxon>Myxococcota</taxon>
        <taxon>Polyangia</taxon>
        <taxon>Polyangiales</taxon>
        <taxon>Polyangiaceae</taxon>
        <taxon>Polyangium</taxon>
    </lineage>
</organism>
<protein>
    <submittedName>
        <fullName evidence="1">Uncharacterized protein</fullName>
    </submittedName>
</protein>